<gene>
    <name evidence="11" type="ORF">N7517_000003</name>
</gene>
<keyword evidence="5" id="KW-0378">Hydrolase</keyword>
<dbReference type="GO" id="GO:0004338">
    <property type="term" value="F:glucan exo-1,3-beta-glucosidase activity"/>
    <property type="evidence" value="ECO:0007669"/>
    <property type="project" value="UniProtKB-EC"/>
</dbReference>
<feature type="signal peptide" evidence="10">
    <location>
        <begin position="1"/>
        <end position="18"/>
    </location>
</feature>
<dbReference type="Proteomes" id="UP001147752">
    <property type="component" value="Unassembled WGS sequence"/>
</dbReference>
<dbReference type="InterPro" id="IPR017853">
    <property type="entry name" value="GH"/>
</dbReference>
<sequence length="388" mass="44033">MLWKTVYLVSLFVSRAWGKPNRQVENSDYVNWQTFKANGVNLGGWLIQEPNIDPTWWNTYSGGAADEWDLCRNLGSQCGPVLEKRYATWITTLDIDKAARSGVTLLRIPTTYSAWIQFPGSHLYSGNQTSYLNDIATYAIEKHGMHIIIDVHALPGGVNGLTIGEAVGHWDWFFNQTHFDYSMRVIDAVISFIQNSGHPESYTLEPLNEPADNHNLSVFGTPAALSDEGAEWVLRYIHAVLDRVASVNGQIPVMFQGSFKNEKYWSGNFTGNENLVFDVHNYYFAGRNTTSLNLPSFLRSDAKTMTGDGKFPVFVGEWSIQAFQKNSYSRRAQNVNFGLETFHNYGQGSSYWTWKFTGNETVDGQGAQRDYWNYEHFVDNGYFQTCSN</sequence>
<dbReference type="PANTHER" id="PTHR31297">
    <property type="entry name" value="GLUCAN ENDO-1,6-BETA-GLUCOSIDASE B"/>
    <property type="match status" value="1"/>
</dbReference>
<dbReference type="RefSeq" id="XP_056581868.1">
    <property type="nucleotide sequence ID" value="XM_056717733.1"/>
</dbReference>
<evidence type="ECO:0000256" key="3">
    <source>
        <dbReference type="ARBA" id="ARBA00022525"/>
    </source>
</evidence>
<dbReference type="OrthoDB" id="1887033at2759"/>
<proteinExistence type="inferred from homology"/>
<dbReference type="GO" id="GO:0071555">
    <property type="term" value="P:cell wall organization"/>
    <property type="evidence" value="ECO:0007669"/>
    <property type="project" value="UniProtKB-KW"/>
</dbReference>
<dbReference type="EC" id="3.2.1.58" evidence="9"/>
<dbReference type="PANTHER" id="PTHR31297:SF1">
    <property type="entry name" value="GLUCAN 1,3-BETA-GLUCOSIDASE I_II-RELATED"/>
    <property type="match status" value="1"/>
</dbReference>
<dbReference type="GO" id="GO:0005576">
    <property type="term" value="C:extracellular region"/>
    <property type="evidence" value="ECO:0007669"/>
    <property type="project" value="UniProtKB-SubCell"/>
</dbReference>
<name>A0A9W9VHH0_9EURO</name>
<evidence type="ECO:0000313" key="11">
    <source>
        <dbReference type="EMBL" id="KAJ5382092.1"/>
    </source>
</evidence>
<reference evidence="11" key="2">
    <citation type="journal article" date="2023" name="IMA Fungus">
        <title>Comparative genomic study of the Penicillium genus elucidates a diverse pangenome and 15 lateral gene transfer events.</title>
        <authorList>
            <person name="Petersen C."/>
            <person name="Sorensen T."/>
            <person name="Nielsen M.R."/>
            <person name="Sondergaard T.E."/>
            <person name="Sorensen J.L."/>
            <person name="Fitzpatrick D.A."/>
            <person name="Frisvad J.C."/>
            <person name="Nielsen K.L."/>
        </authorList>
    </citation>
    <scope>NUCLEOTIDE SEQUENCE</scope>
    <source>
        <strain evidence="11">IBT 3081</strain>
    </source>
</reference>
<comment type="subcellular location">
    <subcellularLocation>
        <location evidence="1">Secreted</location>
    </subcellularLocation>
</comment>
<evidence type="ECO:0000256" key="8">
    <source>
        <dbReference type="ARBA" id="ARBA00036824"/>
    </source>
</evidence>
<dbReference type="Gene3D" id="3.20.20.80">
    <property type="entry name" value="Glycosidases"/>
    <property type="match status" value="1"/>
</dbReference>
<keyword evidence="6" id="KW-0326">Glycosidase</keyword>
<evidence type="ECO:0000256" key="6">
    <source>
        <dbReference type="ARBA" id="ARBA00023295"/>
    </source>
</evidence>
<reference evidence="11" key="1">
    <citation type="submission" date="2022-12" db="EMBL/GenBank/DDBJ databases">
        <authorList>
            <person name="Petersen C."/>
        </authorList>
    </citation>
    <scope>NUCLEOTIDE SEQUENCE</scope>
    <source>
        <strain evidence="11">IBT 3081</strain>
    </source>
</reference>
<evidence type="ECO:0000256" key="5">
    <source>
        <dbReference type="ARBA" id="ARBA00022801"/>
    </source>
</evidence>
<comment type="similarity">
    <text evidence="2">Belongs to the glycosyl hydrolase 5 (cellulase A) family.</text>
</comment>
<protein>
    <recommendedName>
        <fullName evidence="9">glucan 1,3-beta-glucosidase</fullName>
        <ecNumber evidence="9">3.2.1.58</ecNumber>
    </recommendedName>
</protein>
<keyword evidence="12" id="KW-1185">Reference proteome</keyword>
<evidence type="ECO:0000256" key="10">
    <source>
        <dbReference type="SAM" id="SignalP"/>
    </source>
</evidence>
<evidence type="ECO:0000256" key="1">
    <source>
        <dbReference type="ARBA" id="ARBA00004613"/>
    </source>
</evidence>
<evidence type="ECO:0000313" key="12">
    <source>
        <dbReference type="Proteomes" id="UP001147752"/>
    </source>
</evidence>
<dbReference type="GO" id="GO:0009986">
    <property type="term" value="C:cell surface"/>
    <property type="evidence" value="ECO:0007669"/>
    <property type="project" value="TreeGrafter"/>
</dbReference>
<evidence type="ECO:0000256" key="9">
    <source>
        <dbReference type="ARBA" id="ARBA00038929"/>
    </source>
</evidence>
<keyword evidence="3" id="KW-0964">Secreted</keyword>
<dbReference type="GO" id="GO:0009251">
    <property type="term" value="P:glucan catabolic process"/>
    <property type="evidence" value="ECO:0007669"/>
    <property type="project" value="TreeGrafter"/>
</dbReference>
<feature type="chain" id="PRO_5040992016" description="glucan 1,3-beta-glucosidase" evidence="10">
    <location>
        <begin position="19"/>
        <end position="388"/>
    </location>
</feature>
<comment type="caution">
    <text evidence="11">The sequence shown here is derived from an EMBL/GenBank/DDBJ whole genome shotgun (WGS) entry which is preliminary data.</text>
</comment>
<keyword evidence="7" id="KW-0961">Cell wall biogenesis/degradation</keyword>
<dbReference type="EMBL" id="JAPZBT010000001">
    <property type="protein sequence ID" value="KAJ5382092.1"/>
    <property type="molecule type" value="Genomic_DNA"/>
</dbReference>
<dbReference type="GeneID" id="81456916"/>
<evidence type="ECO:0000256" key="7">
    <source>
        <dbReference type="ARBA" id="ARBA00023316"/>
    </source>
</evidence>
<keyword evidence="4 10" id="KW-0732">Signal</keyword>
<accession>A0A9W9VHH0</accession>
<organism evidence="11 12">
    <name type="scientific">Penicillium concentricum</name>
    <dbReference type="NCBI Taxonomy" id="293559"/>
    <lineage>
        <taxon>Eukaryota</taxon>
        <taxon>Fungi</taxon>
        <taxon>Dikarya</taxon>
        <taxon>Ascomycota</taxon>
        <taxon>Pezizomycotina</taxon>
        <taxon>Eurotiomycetes</taxon>
        <taxon>Eurotiomycetidae</taxon>
        <taxon>Eurotiales</taxon>
        <taxon>Aspergillaceae</taxon>
        <taxon>Penicillium</taxon>
    </lineage>
</organism>
<dbReference type="InterPro" id="IPR050386">
    <property type="entry name" value="Glycosyl_hydrolase_5"/>
</dbReference>
<comment type="catalytic activity">
    <reaction evidence="8">
        <text>Successive hydrolysis of beta-D-glucose units from the non-reducing ends of (1-&gt;3)-beta-D-glucans, releasing alpha-glucose.</text>
        <dbReference type="EC" id="3.2.1.58"/>
    </reaction>
</comment>
<dbReference type="SUPFAM" id="SSF51445">
    <property type="entry name" value="(Trans)glycosidases"/>
    <property type="match status" value="1"/>
</dbReference>
<evidence type="ECO:0000256" key="2">
    <source>
        <dbReference type="ARBA" id="ARBA00005641"/>
    </source>
</evidence>
<dbReference type="AlphaFoldDB" id="A0A9W9VHH0"/>
<evidence type="ECO:0000256" key="4">
    <source>
        <dbReference type="ARBA" id="ARBA00022729"/>
    </source>
</evidence>